<feature type="transmembrane region" description="Helical" evidence="7">
    <location>
        <begin position="231"/>
        <end position="247"/>
    </location>
</feature>
<keyword evidence="4 7" id="KW-1133">Transmembrane helix</keyword>
<keyword evidence="5 7" id="KW-0472">Membrane</keyword>
<evidence type="ECO:0000313" key="8">
    <source>
        <dbReference type="EMBL" id="RXW31613.1"/>
    </source>
</evidence>
<dbReference type="PANTHER" id="PTHR30474">
    <property type="entry name" value="CELL CYCLE PROTEIN"/>
    <property type="match status" value="1"/>
</dbReference>
<feature type="transmembrane region" description="Helical" evidence="7">
    <location>
        <begin position="254"/>
        <end position="273"/>
    </location>
</feature>
<dbReference type="GO" id="GO:0008360">
    <property type="term" value="P:regulation of cell shape"/>
    <property type="evidence" value="ECO:0007669"/>
    <property type="project" value="UniProtKB-KW"/>
</dbReference>
<dbReference type="GO" id="GO:0005886">
    <property type="term" value="C:plasma membrane"/>
    <property type="evidence" value="ECO:0007669"/>
    <property type="project" value="TreeGrafter"/>
</dbReference>
<dbReference type="GO" id="GO:0015648">
    <property type="term" value="F:lipid-linked peptidoglycan transporter activity"/>
    <property type="evidence" value="ECO:0007669"/>
    <property type="project" value="TreeGrafter"/>
</dbReference>
<feature type="transmembrane region" description="Helical" evidence="7">
    <location>
        <begin position="12"/>
        <end position="32"/>
    </location>
</feature>
<dbReference type="AlphaFoldDB" id="A0A4Q2EF58"/>
<dbReference type="Proteomes" id="UP000290624">
    <property type="component" value="Unassembled WGS sequence"/>
</dbReference>
<feature type="region of interest" description="Disordered" evidence="6">
    <location>
        <begin position="454"/>
        <end position="503"/>
    </location>
</feature>
<feature type="transmembrane region" description="Helical" evidence="7">
    <location>
        <begin position="337"/>
        <end position="358"/>
    </location>
</feature>
<dbReference type="GO" id="GO:0032153">
    <property type="term" value="C:cell division site"/>
    <property type="evidence" value="ECO:0007669"/>
    <property type="project" value="TreeGrafter"/>
</dbReference>
<dbReference type="InterPro" id="IPR001182">
    <property type="entry name" value="FtsW/RodA"/>
</dbReference>
<keyword evidence="8" id="KW-0131">Cell cycle</keyword>
<dbReference type="EMBL" id="PPCV01000007">
    <property type="protein sequence ID" value="RXW31613.1"/>
    <property type="molecule type" value="Genomic_DNA"/>
</dbReference>
<dbReference type="RefSeq" id="WP_129459219.1">
    <property type="nucleotide sequence ID" value="NZ_PPCV01000007.1"/>
</dbReference>
<feature type="transmembrane region" description="Helical" evidence="7">
    <location>
        <begin position="208"/>
        <end position="225"/>
    </location>
</feature>
<name>A0A4Q2EF58_9ACTN</name>
<feature type="transmembrane region" description="Helical" evidence="7">
    <location>
        <begin position="370"/>
        <end position="391"/>
    </location>
</feature>
<keyword evidence="9" id="KW-1185">Reference proteome</keyword>
<dbReference type="OrthoDB" id="9812661at2"/>
<evidence type="ECO:0000256" key="3">
    <source>
        <dbReference type="ARBA" id="ARBA00022960"/>
    </source>
</evidence>
<feature type="transmembrane region" description="Helical" evidence="7">
    <location>
        <begin position="403"/>
        <end position="424"/>
    </location>
</feature>
<evidence type="ECO:0000256" key="7">
    <source>
        <dbReference type="SAM" id="Phobius"/>
    </source>
</evidence>
<comment type="subcellular location">
    <subcellularLocation>
        <location evidence="1">Membrane</location>
        <topology evidence="1">Multi-pass membrane protein</topology>
    </subcellularLocation>
</comment>
<keyword evidence="3" id="KW-0133">Cell shape</keyword>
<keyword evidence="2 7" id="KW-0812">Transmembrane</keyword>
<feature type="transmembrane region" description="Helical" evidence="7">
    <location>
        <begin position="44"/>
        <end position="61"/>
    </location>
</feature>
<feature type="transmembrane region" description="Helical" evidence="7">
    <location>
        <begin position="171"/>
        <end position="187"/>
    </location>
</feature>
<comment type="caution">
    <text evidence="8">The sequence shown here is derived from an EMBL/GenBank/DDBJ whole genome shotgun (WGS) entry which is preliminary data.</text>
</comment>
<evidence type="ECO:0000256" key="4">
    <source>
        <dbReference type="ARBA" id="ARBA00022989"/>
    </source>
</evidence>
<evidence type="ECO:0000256" key="5">
    <source>
        <dbReference type="ARBA" id="ARBA00023136"/>
    </source>
</evidence>
<protein>
    <submittedName>
        <fullName evidence="8">Cell division protein</fullName>
    </submittedName>
</protein>
<organism evidence="8 9">
    <name type="scientific">Propioniciclava flava</name>
    <dbReference type="NCBI Taxonomy" id="2072026"/>
    <lineage>
        <taxon>Bacteria</taxon>
        <taxon>Bacillati</taxon>
        <taxon>Actinomycetota</taxon>
        <taxon>Actinomycetes</taxon>
        <taxon>Propionibacteriales</taxon>
        <taxon>Propionibacteriaceae</taxon>
        <taxon>Propioniciclava</taxon>
    </lineage>
</organism>
<accession>A0A4Q2EF58</accession>
<evidence type="ECO:0000256" key="1">
    <source>
        <dbReference type="ARBA" id="ARBA00004141"/>
    </source>
</evidence>
<evidence type="ECO:0000256" key="2">
    <source>
        <dbReference type="ARBA" id="ARBA00022692"/>
    </source>
</evidence>
<dbReference type="Pfam" id="PF01098">
    <property type="entry name" value="FTSW_RODA_SPOVE"/>
    <property type="match status" value="1"/>
</dbReference>
<dbReference type="PANTHER" id="PTHR30474:SF3">
    <property type="entry name" value="PEPTIDOGLYCAN GLYCOSYLTRANSFERASE RODA"/>
    <property type="match status" value="1"/>
</dbReference>
<keyword evidence="8" id="KW-0132">Cell division</keyword>
<feature type="transmembrane region" description="Helical" evidence="7">
    <location>
        <begin position="103"/>
        <end position="121"/>
    </location>
</feature>
<evidence type="ECO:0000256" key="6">
    <source>
        <dbReference type="SAM" id="MobiDB-lite"/>
    </source>
</evidence>
<evidence type="ECO:0000313" key="9">
    <source>
        <dbReference type="Proteomes" id="UP000290624"/>
    </source>
</evidence>
<sequence>MADTVVYRRRTVVSALMMVFALGLGCAGYLLVGLNQNGALPADWVTALAAWVVLGGVAWGVVRWRLPYADPLLLPLVFLLNGLGLSMIYRLDQADRLASANLQMMWLGASVVVFCGVVVLLRDHRVLQRYTYLWFLAGFLLLLTPLVPGLGKESHGARIWIRLGSFSFQPAEIAKIVLSIAFASYLVEKRDVLATAGRRFLGIDFPRARDLGPIGVVWVFSLIILVFEKDLGTTLLFFGLFVAMLYVATERPSWAILGVVMVGALGVVGYSMFDHVQTRFSSWLNPFTDYDKNLQVISAQFGFAWGGLFGTGWGLGRPYLTPLSKNDFIGAALGEELGLFGLCAVVMLFGIIVARVLRAALGSNEPFGKLLATGLAFAFALQVFVITGGITRLLPLTGLTTPFVSQGGSSLISNYIMLALMLAITHQVRRPQAEAPAGEFASLSAEATQAIPAIRAAAPEPRADTPRPDPAAFGATQPVGMDDPTVPHPIASPDPRSREEDLT</sequence>
<reference evidence="8 9" key="1">
    <citation type="submission" date="2018-01" db="EMBL/GenBank/DDBJ databases">
        <title>Lactibacter flavus gen. nov., sp. nov., a novel bacterium of the family Propionibacteriaceae isolated from raw milk and dairy products.</title>
        <authorList>
            <person name="Wenning M."/>
            <person name="Breitenwieser F."/>
            <person name="Huptas C."/>
            <person name="von Neubeck M."/>
            <person name="Busse H.-J."/>
            <person name="Scherer S."/>
        </authorList>
    </citation>
    <scope>NUCLEOTIDE SEQUENCE [LARGE SCALE GENOMIC DNA]</scope>
    <source>
        <strain evidence="8 9">VG341</strain>
    </source>
</reference>
<feature type="transmembrane region" description="Helical" evidence="7">
    <location>
        <begin position="133"/>
        <end position="151"/>
    </location>
</feature>
<gene>
    <name evidence="8" type="ORF">C1706_10645</name>
</gene>
<proteinExistence type="predicted"/>
<dbReference type="GO" id="GO:0051301">
    <property type="term" value="P:cell division"/>
    <property type="evidence" value="ECO:0007669"/>
    <property type="project" value="UniProtKB-KW"/>
</dbReference>
<feature type="transmembrane region" description="Helical" evidence="7">
    <location>
        <begin position="73"/>
        <end position="91"/>
    </location>
</feature>